<sequence length="60" mass="7025">MSQATSKTLKNLFFKPKIVVNFPTAKTLFIFMESPNKKNVFGESEEKFKLIKIKYEKYAC</sequence>
<reference evidence="1 2" key="1">
    <citation type="submission" date="2013-06" db="EMBL/GenBank/DDBJ databases">
        <authorList>
            <person name="Weinstock G."/>
            <person name="Sodergren E."/>
            <person name="Lobos E.A."/>
            <person name="Fulton L."/>
            <person name="Fulton R."/>
            <person name="Courtney L."/>
            <person name="Fronick C."/>
            <person name="O'Laughlin M."/>
            <person name="Godfrey J."/>
            <person name="Wilson R.M."/>
            <person name="Miner T."/>
            <person name="Farmer C."/>
            <person name="Delehaunty K."/>
            <person name="Cordes M."/>
            <person name="Minx P."/>
            <person name="Tomlinson C."/>
            <person name="Chen J."/>
            <person name="Wollam A."/>
            <person name="Pepin K.H."/>
            <person name="Bhonagiri V."/>
            <person name="Zhang X."/>
            <person name="Warren W."/>
            <person name="Mitreva M."/>
            <person name="Mardis E.R."/>
            <person name="Wilson R.K."/>
        </authorList>
    </citation>
    <scope>NUCLEOTIDE SEQUENCE [LARGE SCALE GENOMIC DNA]</scope>
    <source>
        <strain evidence="1 2">JCP8108</strain>
    </source>
</reference>
<comment type="caution">
    <text evidence="1">The sequence shown here is derived from an EMBL/GenBank/DDBJ whole genome shotgun (WGS) entry which is preliminary data.</text>
</comment>
<name>S4GCU5_GARVA</name>
<dbReference type="EMBL" id="ATJJ01000139">
    <property type="protein sequence ID" value="EPI45452.1"/>
    <property type="molecule type" value="Genomic_DNA"/>
</dbReference>
<organism evidence="1 2">
    <name type="scientific">Gardnerella vaginalis JCP8108</name>
    <dbReference type="NCBI Taxonomy" id="1261066"/>
    <lineage>
        <taxon>Bacteria</taxon>
        <taxon>Bacillati</taxon>
        <taxon>Actinomycetota</taxon>
        <taxon>Actinomycetes</taxon>
        <taxon>Bifidobacteriales</taxon>
        <taxon>Bifidobacteriaceae</taxon>
        <taxon>Gardnerella</taxon>
    </lineage>
</organism>
<proteinExistence type="predicted"/>
<gene>
    <name evidence="1" type="ORF">HMPREF1581_01415</name>
</gene>
<accession>S4GCU5</accession>
<dbReference type="AlphaFoldDB" id="S4GCU5"/>
<evidence type="ECO:0000313" key="2">
    <source>
        <dbReference type="Proteomes" id="UP000014521"/>
    </source>
</evidence>
<dbReference type="HOGENOM" id="CLU_2934887_0_0_11"/>
<protein>
    <submittedName>
        <fullName evidence="1">Uncharacterized protein</fullName>
    </submittedName>
</protein>
<evidence type="ECO:0000313" key="1">
    <source>
        <dbReference type="EMBL" id="EPI45452.1"/>
    </source>
</evidence>
<dbReference type="Proteomes" id="UP000014521">
    <property type="component" value="Unassembled WGS sequence"/>
</dbReference>